<dbReference type="OrthoDB" id="7753208at2759"/>
<keyword evidence="2" id="KW-1185">Reference proteome</keyword>
<comment type="caution">
    <text evidence="1">The sequence shown here is derived from an EMBL/GenBank/DDBJ whole genome shotgun (WGS) entry which is preliminary data.</text>
</comment>
<proteinExistence type="predicted"/>
<name>A0A7J7JSL4_BUGNE</name>
<accession>A0A7J7JSL4</accession>
<dbReference type="PANTHER" id="PTHR47526">
    <property type="entry name" value="ATP-DEPENDENT DNA HELICASE"/>
    <property type="match status" value="1"/>
</dbReference>
<dbReference type="EMBL" id="VXIV02001873">
    <property type="protein sequence ID" value="KAF6028977.1"/>
    <property type="molecule type" value="Genomic_DNA"/>
</dbReference>
<sequence length="186" mass="21279">MACKLGHADYILTLNSAERNHYEEKLELIDGFDWYSEARVEWEQNVEMLPAICERKASDVNSANGLGVCKSSRPPRITTKYKNTSDTTNQELEDFFNEISVCEGKTAILSAVPPYSDEYILKPLHPAYPIPLTDLHDETGKSLKFNRILDLCEKREIRVTAQQATNVEQATRDQADNRLWHKYRAG</sequence>
<reference evidence="1" key="1">
    <citation type="submission" date="2020-06" db="EMBL/GenBank/DDBJ databases">
        <title>Draft genome of Bugula neritina, a colonial animal packing powerful symbionts and potential medicines.</title>
        <authorList>
            <person name="Rayko M."/>
        </authorList>
    </citation>
    <scope>NUCLEOTIDE SEQUENCE [LARGE SCALE GENOMIC DNA]</scope>
    <source>
        <strain evidence="1">Kwan_BN1</strain>
    </source>
</reference>
<gene>
    <name evidence="1" type="ORF">EB796_012728</name>
</gene>
<organism evidence="1 2">
    <name type="scientific">Bugula neritina</name>
    <name type="common">Brown bryozoan</name>
    <name type="synonym">Sertularia neritina</name>
    <dbReference type="NCBI Taxonomy" id="10212"/>
    <lineage>
        <taxon>Eukaryota</taxon>
        <taxon>Metazoa</taxon>
        <taxon>Spiralia</taxon>
        <taxon>Lophotrochozoa</taxon>
        <taxon>Bryozoa</taxon>
        <taxon>Gymnolaemata</taxon>
        <taxon>Cheilostomatida</taxon>
        <taxon>Flustrina</taxon>
        <taxon>Buguloidea</taxon>
        <taxon>Bugulidae</taxon>
        <taxon>Bugula</taxon>
    </lineage>
</organism>
<protein>
    <submittedName>
        <fullName evidence="1">Uncharacterized protein</fullName>
    </submittedName>
</protein>
<evidence type="ECO:0000313" key="2">
    <source>
        <dbReference type="Proteomes" id="UP000593567"/>
    </source>
</evidence>
<dbReference type="AlphaFoldDB" id="A0A7J7JSL4"/>
<dbReference type="Proteomes" id="UP000593567">
    <property type="component" value="Unassembled WGS sequence"/>
</dbReference>
<evidence type="ECO:0000313" key="1">
    <source>
        <dbReference type="EMBL" id="KAF6028977.1"/>
    </source>
</evidence>
<dbReference type="PANTHER" id="PTHR47526:SF4">
    <property type="entry name" value="SWIM-TYPE DOMAIN-CONTAINING PROTEIN"/>
    <property type="match status" value="1"/>
</dbReference>